<dbReference type="Pfam" id="PF00612">
    <property type="entry name" value="IQ"/>
    <property type="match status" value="3"/>
</dbReference>
<dbReference type="SUPFAM" id="SSF143885">
    <property type="entry name" value="RGC domain-like"/>
    <property type="match status" value="1"/>
</dbReference>
<dbReference type="Pfam" id="PF00616">
    <property type="entry name" value="RasGAP"/>
    <property type="match status" value="1"/>
</dbReference>
<dbReference type="SUPFAM" id="SSF52540">
    <property type="entry name" value="P-loop containing nucleoside triphosphate hydrolases"/>
    <property type="match status" value="1"/>
</dbReference>
<gene>
    <name evidence="3" type="ORF">OKIOD_LOCUS5898</name>
</gene>
<dbReference type="PANTHER" id="PTHR14149">
    <property type="entry name" value="RAS GTPASE-ACTIVATING PROTEIN WITH IQ MOTIF"/>
    <property type="match status" value="1"/>
</dbReference>
<dbReference type="InterPro" id="IPR000593">
    <property type="entry name" value="RasGAP_C"/>
</dbReference>
<dbReference type="Gene3D" id="1.20.5.190">
    <property type="match status" value="2"/>
</dbReference>
<evidence type="ECO:0000259" key="2">
    <source>
        <dbReference type="SMART" id="SM00323"/>
    </source>
</evidence>
<dbReference type="InterPro" id="IPR027417">
    <property type="entry name" value="P-loop_NTPase"/>
</dbReference>
<evidence type="ECO:0000313" key="3">
    <source>
        <dbReference type="EMBL" id="CAG5095795.1"/>
    </source>
</evidence>
<dbReference type="SUPFAM" id="SSF47576">
    <property type="entry name" value="Calponin-homology domain, CH-domain"/>
    <property type="match status" value="1"/>
</dbReference>
<feature type="domain" description="Ras-GAP" evidence="2">
    <location>
        <begin position="790"/>
        <end position="1159"/>
    </location>
</feature>
<evidence type="ECO:0000313" key="4">
    <source>
        <dbReference type="Proteomes" id="UP001158576"/>
    </source>
</evidence>
<dbReference type="InterPro" id="IPR001715">
    <property type="entry name" value="CH_dom"/>
</dbReference>
<proteinExistence type="predicted"/>
<keyword evidence="4" id="KW-1185">Reference proteome</keyword>
<dbReference type="SUPFAM" id="SSF48350">
    <property type="entry name" value="GTPase activation domain, GAP"/>
    <property type="match status" value="1"/>
</dbReference>
<protein>
    <submittedName>
        <fullName evidence="3">Oidioi.mRNA.OKI2018_I69.XSR.g14340.t1.cds</fullName>
    </submittedName>
</protein>
<dbReference type="Gene3D" id="1.10.418.10">
    <property type="entry name" value="Calponin-like domain"/>
    <property type="match status" value="1"/>
</dbReference>
<dbReference type="InterPro" id="IPR036872">
    <property type="entry name" value="CH_dom_sf"/>
</dbReference>
<reference evidence="3 4" key="1">
    <citation type="submission" date="2021-04" db="EMBL/GenBank/DDBJ databases">
        <authorList>
            <person name="Bliznina A."/>
        </authorList>
    </citation>
    <scope>NUCLEOTIDE SEQUENCE [LARGE SCALE GENOMIC DNA]</scope>
</reference>
<dbReference type="Pfam" id="PF03836">
    <property type="entry name" value="RasGAP_C"/>
    <property type="match status" value="1"/>
</dbReference>
<dbReference type="InterPro" id="IPR008936">
    <property type="entry name" value="Rho_GTPase_activation_prot"/>
</dbReference>
<dbReference type="Pfam" id="PF00307">
    <property type="entry name" value="CH"/>
    <property type="match status" value="1"/>
</dbReference>
<dbReference type="InterPro" id="IPR000048">
    <property type="entry name" value="IQ_motif_EF-hand-BS"/>
</dbReference>
<dbReference type="Proteomes" id="UP001158576">
    <property type="component" value="Chromosome XSR"/>
</dbReference>
<dbReference type="PANTHER" id="PTHR14149:SF14">
    <property type="entry name" value="CALPONIN-HOMOLOGY (CH) DOMAIN-CONTAINING PROTEIN"/>
    <property type="match status" value="1"/>
</dbReference>
<dbReference type="SMART" id="SM00323">
    <property type="entry name" value="RasGAP"/>
    <property type="match status" value="1"/>
</dbReference>
<dbReference type="EMBL" id="OU015569">
    <property type="protein sequence ID" value="CAG5095795.1"/>
    <property type="molecule type" value="Genomic_DNA"/>
</dbReference>
<feature type="domain" description="Calponin-homology (CH)" evidence="1">
    <location>
        <begin position="54"/>
        <end position="162"/>
    </location>
</feature>
<name>A0ABN7SEF5_OIKDI</name>
<dbReference type="Gene3D" id="1.10.506.10">
    <property type="entry name" value="GTPase Activation - p120gap, domain 1"/>
    <property type="match status" value="1"/>
</dbReference>
<evidence type="ECO:0000259" key="1">
    <source>
        <dbReference type="SMART" id="SM00033"/>
    </source>
</evidence>
<accession>A0ABN7SEF5</accession>
<dbReference type="SMART" id="SM00015">
    <property type="entry name" value="IQ"/>
    <property type="match status" value="4"/>
</dbReference>
<sequence>MAEMESAELQRISAISCTPSTDEIHVWTNVSERPTGEDMDNEREKSIVYNYLCRLEEAKRWIEAMSQTKLPAVTDGMEESLANGIVIAKLGKAIAPSISSRIFDENHEHYETKGLHFRHTDNINIFRDAMTKVSLPSSFYPETTDIYDKKNLPRLIYCIHALAMHLSKLGKAPKMDDLEGILKFTEEELSAMQVALDGYGIKLPSFAKIGGILAAEISEDEALHHAAILRINQALDEDNFDDLKEALLNPDARIEGVSEDNIEKYSCEMKHFKNIKAESHSAESLEKAALDPNSSFASFDNDDVYQTRLTHSEVQEEIFKINAAIKEEEAASAQQLLSEKRLEAVQTVNEVVADGEAAHIFEALQDPYLEINSDLEESHKSRYASILQSHLECYEELGYDDIKEAVYETKKQFEFMKKRCSAVMAINLLLDEEDCEERFEEMLLTDVLEYQIFPDSVQAYYEALVDAKVKKDSSLAGSIETDWIVEIINGSFFFFDTQNLEAYWEAPDSYDYNSEQKMLTSVEIKGVVEDVTAALIKMEAWQRNTPAVITIQSAIRMFLQKRAFQSRLNYLKEQERPVIVLQSYYRGWKVRKEMREKKKHWEANIDSVLLLQSNFRMLKERLRYIRRLKYLREQEDVIIRIQSWWRSCHLRNDYKGVSKGTATLRAVRHFVHLLEHTDLDLSEEEEICQLKKEIINRVRENDDLDDKLDQMDVKIGLLVKNRISLNDASNHLKKIRKQKTSSSSLGNRENSTVNLGRLTKETQQLVDSYERLFALLQTEPIYFSKLLFCLPMVKSNNFVQNIVFATYDYAQQKREQYLLLKLFRSALEEEISQKVSTPKDLMTNGVLAVKLIVNFYRGIGMKVGSNYGNRESLRDILGERVKEIISRCDELNLEWSIVETYKKWAQRKETENGVLVGLDAEITEDKAAAVPEVVEIFEENITKLTSLVDGFMSSITASVKSLPYGLRYQAKVMYKALANKFPDASEELLLVSVGNLIYYRFLNPAICAPEAFDVIDLPAGTALDQKTRKKLGQIARFLQHSASYTTGKDIADGSLPPKTAEHETIRKATALNSKRFRTFFKAVINVAEPEEVFQMSKYSDVVEIEKPKITLTIKDLLETHKLLLQFSESITSNQDDPLHDLLAGMKEIPEPEVLLGSEFRNINDSDALSYHIHLSLSVNIDQSDEDALAMEMRKLLNETKRLLCTAIEYQSSRNLREYLNEVVPFETMKKYSTDTQSNLMNDRETIKANVKTLIANGILESEDDLVKLICEDIREKHRLRRARKSEIEQLRLTRARLINKRKYYEEQREYYERYIADCLAKQSVDDKQAKSKPAKGASFRLKSRKEKKEIKYSAEQLIKKGILLSLDGDEVKNTKHLKFIIKPLLVNGQWSIEAFYLGVSVFTTTLILQDLLQKQYENVSVIKLDEKAKVNVNLLIHLLNKKFHTAL</sequence>
<dbReference type="InterPro" id="IPR001936">
    <property type="entry name" value="RasGAP_dom"/>
</dbReference>
<dbReference type="CDD" id="cd23767">
    <property type="entry name" value="IQCD"/>
    <property type="match status" value="1"/>
</dbReference>
<dbReference type="SMART" id="SM00033">
    <property type="entry name" value="CH"/>
    <property type="match status" value="1"/>
</dbReference>
<organism evidence="3 4">
    <name type="scientific">Oikopleura dioica</name>
    <name type="common">Tunicate</name>
    <dbReference type="NCBI Taxonomy" id="34765"/>
    <lineage>
        <taxon>Eukaryota</taxon>
        <taxon>Metazoa</taxon>
        <taxon>Chordata</taxon>
        <taxon>Tunicata</taxon>
        <taxon>Appendicularia</taxon>
        <taxon>Copelata</taxon>
        <taxon>Oikopleuridae</taxon>
        <taxon>Oikopleura</taxon>
    </lineage>
</organism>